<dbReference type="InterPro" id="IPR018613">
    <property type="entry name" value="Ccdc97-like"/>
</dbReference>
<protein>
    <recommendedName>
        <fullName evidence="2">CCD97-like C-terminal domain-containing protein</fullName>
    </recommendedName>
</protein>
<evidence type="ECO:0000256" key="1">
    <source>
        <dbReference type="SAM" id="MobiDB-lite"/>
    </source>
</evidence>
<accession>A0ABD0T051</accession>
<sequence length="354" mass="41653">MDDDEKLTGDSEDQPGEYSDVDEVEVDPILDIIDYLVRCTNISFKVAHVNEEEVKTSEKVKIAHDIYRRSPIDFLIRFGKYLAPNHLQYFENLKVSGDISTSSFDECVAQLKVYHSAESRHKRARNRRFKALQKLQNESDYFSEKQMMSRNPLLYEQLIGQYLTDEEIIERDGVDRENLTFLDLILETVDRNQMREMKNEQMLEEDLDSEILMDDQKKQISGHESKPKQWGDFEVTDTTPSFKPEVRKQSMISAPERRLLREEFLQEMYNSFIDGRDTDVDYSSIDNDEQYDDLQQLSQDAEDKYFDSETNDVENLEQHMKLVEEYGKVSLKDNSTEDPFDLFMTHISNKVSNM</sequence>
<dbReference type="InterPro" id="IPR040233">
    <property type="entry name" value="CCD97-like_C"/>
</dbReference>
<dbReference type="Proteomes" id="UP001549921">
    <property type="component" value="Unassembled WGS sequence"/>
</dbReference>
<dbReference type="PANTHER" id="PTHR31840">
    <property type="entry name" value="COILED-COIL DOMAIN-CONTAINING PROTEIN 97"/>
    <property type="match status" value="1"/>
</dbReference>
<feature type="region of interest" description="Disordered" evidence="1">
    <location>
        <begin position="1"/>
        <end position="20"/>
    </location>
</feature>
<proteinExistence type="predicted"/>
<evidence type="ECO:0000259" key="2">
    <source>
        <dbReference type="Pfam" id="PF09747"/>
    </source>
</evidence>
<feature type="domain" description="CCD97-like C-terminal" evidence="2">
    <location>
        <begin position="126"/>
        <end position="309"/>
    </location>
</feature>
<dbReference type="AlphaFoldDB" id="A0ABD0T051"/>
<gene>
    <name evidence="3" type="ORF">ABMA28_002128</name>
</gene>
<reference evidence="3 4" key="1">
    <citation type="submission" date="2024-06" db="EMBL/GenBank/DDBJ databases">
        <title>A chromosome-level genome assembly of beet webworm, Loxostege sticticalis.</title>
        <authorList>
            <person name="Zhang Y."/>
        </authorList>
    </citation>
    <scope>NUCLEOTIDE SEQUENCE [LARGE SCALE GENOMIC DNA]</scope>
    <source>
        <strain evidence="3">AQ028</strain>
        <tissue evidence="3">Male pupae</tissue>
    </source>
</reference>
<evidence type="ECO:0000313" key="4">
    <source>
        <dbReference type="Proteomes" id="UP001549921"/>
    </source>
</evidence>
<organism evidence="3 4">
    <name type="scientific">Loxostege sticticalis</name>
    <name type="common">Beet webworm moth</name>
    <dbReference type="NCBI Taxonomy" id="481309"/>
    <lineage>
        <taxon>Eukaryota</taxon>
        <taxon>Metazoa</taxon>
        <taxon>Ecdysozoa</taxon>
        <taxon>Arthropoda</taxon>
        <taxon>Hexapoda</taxon>
        <taxon>Insecta</taxon>
        <taxon>Pterygota</taxon>
        <taxon>Neoptera</taxon>
        <taxon>Endopterygota</taxon>
        <taxon>Lepidoptera</taxon>
        <taxon>Glossata</taxon>
        <taxon>Ditrysia</taxon>
        <taxon>Pyraloidea</taxon>
        <taxon>Crambidae</taxon>
        <taxon>Pyraustinae</taxon>
        <taxon>Loxostege</taxon>
    </lineage>
</organism>
<dbReference type="EMBL" id="JBEDNZ010000012">
    <property type="protein sequence ID" value="KAL0831284.1"/>
    <property type="molecule type" value="Genomic_DNA"/>
</dbReference>
<feature type="compositionally biased region" description="Basic and acidic residues" evidence="1">
    <location>
        <begin position="221"/>
        <end position="231"/>
    </location>
</feature>
<name>A0ABD0T051_LOXSC</name>
<comment type="caution">
    <text evidence="3">The sequence shown here is derived from an EMBL/GenBank/DDBJ whole genome shotgun (WGS) entry which is preliminary data.</text>
</comment>
<evidence type="ECO:0000313" key="3">
    <source>
        <dbReference type="EMBL" id="KAL0831284.1"/>
    </source>
</evidence>
<dbReference type="Pfam" id="PF09747">
    <property type="entry name" value="CCD97-like_C"/>
    <property type="match status" value="1"/>
</dbReference>
<feature type="region of interest" description="Disordered" evidence="1">
    <location>
        <begin position="221"/>
        <end position="240"/>
    </location>
</feature>
<dbReference type="PANTHER" id="PTHR31840:SF1">
    <property type="entry name" value="COILED-COIL DOMAIN-CONTAINING PROTEIN 97"/>
    <property type="match status" value="1"/>
</dbReference>